<gene>
    <name evidence="1" type="ORF">K8V56_03595</name>
</gene>
<proteinExistence type="predicted"/>
<evidence type="ECO:0000313" key="2">
    <source>
        <dbReference type="Proteomes" id="UP000698173"/>
    </source>
</evidence>
<dbReference type="EMBL" id="DYWT01000059">
    <property type="protein sequence ID" value="HJF30848.1"/>
    <property type="molecule type" value="Genomic_DNA"/>
</dbReference>
<reference evidence="1" key="2">
    <citation type="submission" date="2021-09" db="EMBL/GenBank/DDBJ databases">
        <authorList>
            <person name="Gilroy R."/>
        </authorList>
    </citation>
    <scope>NUCLEOTIDE SEQUENCE</scope>
    <source>
        <strain evidence="1">CHK171-7178</strain>
    </source>
</reference>
<reference evidence="1" key="1">
    <citation type="journal article" date="2021" name="PeerJ">
        <title>Extensive microbial diversity within the chicken gut microbiome revealed by metagenomics and culture.</title>
        <authorList>
            <person name="Gilroy R."/>
            <person name="Ravi A."/>
            <person name="Getino M."/>
            <person name="Pursley I."/>
            <person name="Horton D.L."/>
            <person name="Alikhan N.F."/>
            <person name="Baker D."/>
            <person name="Gharbi K."/>
            <person name="Hall N."/>
            <person name="Watson M."/>
            <person name="Adriaenssens E.M."/>
            <person name="Foster-Nyarko E."/>
            <person name="Jarju S."/>
            <person name="Secka A."/>
            <person name="Antonio M."/>
            <person name="Oren A."/>
            <person name="Chaudhuri R.R."/>
            <person name="La Ragione R."/>
            <person name="Hildebrand F."/>
            <person name="Pallen M.J."/>
        </authorList>
    </citation>
    <scope>NUCLEOTIDE SEQUENCE</scope>
    <source>
        <strain evidence="1">CHK171-7178</strain>
    </source>
</reference>
<sequence>MILKLFLALNILTTVFQPFISQRIPITSSKPEIISIYIDYPIDGTWVQIPKGTKKITFYVDAENTETVLFWLIPTGTQTWADRKLIGYDIRENQTDNKFTLTWKIDMPYLHDHLYIQAIGEERVEQEVFNLYME</sequence>
<name>A0A921FW67_SPOPS</name>
<evidence type="ECO:0000313" key="1">
    <source>
        <dbReference type="EMBL" id="HJF30848.1"/>
    </source>
</evidence>
<dbReference type="Proteomes" id="UP000698173">
    <property type="component" value="Unassembled WGS sequence"/>
</dbReference>
<comment type="caution">
    <text evidence="1">The sequence shown here is derived from an EMBL/GenBank/DDBJ whole genome shotgun (WGS) entry which is preliminary data.</text>
</comment>
<accession>A0A921FW67</accession>
<dbReference type="AlphaFoldDB" id="A0A921FW67"/>
<protein>
    <submittedName>
        <fullName evidence="1">Uncharacterized protein</fullName>
    </submittedName>
</protein>
<organism evidence="1 2">
    <name type="scientific">Sporosarcina psychrophila</name>
    <name type="common">Bacillus psychrophilus</name>
    <dbReference type="NCBI Taxonomy" id="1476"/>
    <lineage>
        <taxon>Bacteria</taxon>
        <taxon>Bacillati</taxon>
        <taxon>Bacillota</taxon>
        <taxon>Bacilli</taxon>
        <taxon>Bacillales</taxon>
        <taxon>Caryophanaceae</taxon>
        <taxon>Sporosarcina</taxon>
    </lineage>
</organism>